<reference evidence="2" key="1">
    <citation type="submission" date="2018-05" db="EMBL/GenBank/DDBJ databases">
        <authorList>
            <person name="Lanie J.A."/>
            <person name="Ng W.-L."/>
            <person name="Kazmierczak K.M."/>
            <person name="Andrzejewski T.M."/>
            <person name="Davidsen T.M."/>
            <person name="Wayne K.J."/>
            <person name="Tettelin H."/>
            <person name="Glass J.I."/>
            <person name="Rusch D."/>
            <person name="Podicherti R."/>
            <person name="Tsui H.-C.T."/>
            <person name="Winkler M.E."/>
        </authorList>
    </citation>
    <scope>NUCLEOTIDE SEQUENCE</scope>
</reference>
<evidence type="ECO:0000256" key="1">
    <source>
        <dbReference type="SAM" id="Phobius"/>
    </source>
</evidence>
<dbReference type="EMBL" id="UINC01051786">
    <property type="protein sequence ID" value="SVB66364.1"/>
    <property type="molecule type" value="Genomic_DNA"/>
</dbReference>
<organism evidence="2">
    <name type="scientific">marine metagenome</name>
    <dbReference type="NCBI Taxonomy" id="408172"/>
    <lineage>
        <taxon>unclassified sequences</taxon>
        <taxon>metagenomes</taxon>
        <taxon>ecological metagenomes</taxon>
    </lineage>
</organism>
<proteinExistence type="predicted"/>
<evidence type="ECO:0008006" key="3">
    <source>
        <dbReference type="Google" id="ProtNLM"/>
    </source>
</evidence>
<gene>
    <name evidence="2" type="ORF">METZ01_LOCUS219218</name>
</gene>
<name>A0A382FVF4_9ZZZZ</name>
<protein>
    <recommendedName>
        <fullName evidence="3">DUF2784 domain-containing protein</fullName>
    </recommendedName>
</protein>
<sequence length="104" mass="12103">MYELAAELTLIIHFTFILFVIFGALLFFITTKIIFIHIPAFIWGSYIELTHSICPLTYLENWFLHKANLTTYSEGFIQNYLVPIVYPINLTKDLQIYLGIALIV</sequence>
<dbReference type="AlphaFoldDB" id="A0A382FVF4"/>
<dbReference type="InterPro" id="IPR021218">
    <property type="entry name" value="DUF2784"/>
</dbReference>
<keyword evidence="1" id="KW-1133">Transmembrane helix</keyword>
<dbReference type="Pfam" id="PF10861">
    <property type="entry name" value="DUF2784"/>
    <property type="match status" value="1"/>
</dbReference>
<evidence type="ECO:0000313" key="2">
    <source>
        <dbReference type="EMBL" id="SVB66364.1"/>
    </source>
</evidence>
<feature type="non-terminal residue" evidence="2">
    <location>
        <position position="104"/>
    </location>
</feature>
<keyword evidence="1" id="KW-0812">Transmembrane</keyword>
<accession>A0A382FVF4</accession>
<keyword evidence="1" id="KW-0472">Membrane</keyword>
<feature type="transmembrane region" description="Helical" evidence="1">
    <location>
        <begin position="12"/>
        <end position="35"/>
    </location>
</feature>